<keyword evidence="2" id="KW-1185">Reference proteome</keyword>
<organism evidence="1 2">
    <name type="scientific">Luteolibacter yonseiensis</name>
    <dbReference type="NCBI Taxonomy" id="1144680"/>
    <lineage>
        <taxon>Bacteria</taxon>
        <taxon>Pseudomonadati</taxon>
        <taxon>Verrucomicrobiota</taxon>
        <taxon>Verrucomicrobiia</taxon>
        <taxon>Verrucomicrobiales</taxon>
        <taxon>Verrucomicrobiaceae</taxon>
        <taxon>Luteolibacter</taxon>
    </lineage>
</organism>
<name>A0A934R7J4_9BACT</name>
<accession>A0A934R7J4</accession>
<dbReference type="EMBL" id="JAENIK010000013">
    <property type="protein sequence ID" value="MBK1818444.1"/>
    <property type="molecule type" value="Genomic_DNA"/>
</dbReference>
<dbReference type="RefSeq" id="WP_200353389.1">
    <property type="nucleotide sequence ID" value="NZ_BAABHZ010000002.1"/>
</dbReference>
<gene>
    <name evidence="1" type="ORF">JIN84_22690</name>
</gene>
<sequence length="169" mass="18610">MRAALIPLLIGLSLAACKQEGLDSRAATPVSETRVPEKPMIRSIRSVGTDDAFGVMLNGDRATFSQGSAKSNRINLPYAEGLKILEDFYAIPGIEAYRGKKSDNRQTSIHHLIHVYDEMPERYSEEWVDYVIPKDKVAGNPPLAKWFAAIDTLRERAGKGGDASRQPAP</sequence>
<evidence type="ECO:0000313" key="2">
    <source>
        <dbReference type="Proteomes" id="UP000600139"/>
    </source>
</evidence>
<reference evidence="1" key="1">
    <citation type="submission" date="2021-01" db="EMBL/GenBank/DDBJ databases">
        <title>Modified the classification status of verrucomicrobia.</title>
        <authorList>
            <person name="Feng X."/>
        </authorList>
    </citation>
    <scope>NUCLEOTIDE SEQUENCE</scope>
    <source>
        <strain evidence="1">JCM 18052</strain>
    </source>
</reference>
<evidence type="ECO:0000313" key="1">
    <source>
        <dbReference type="EMBL" id="MBK1818444.1"/>
    </source>
</evidence>
<dbReference type="PROSITE" id="PS51257">
    <property type="entry name" value="PROKAR_LIPOPROTEIN"/>
    <property type="match status" value="1"/>
</dbReference>
<proteinExistence type="predicted"/>
<dbReference type="Proteomes" id="UP000600139">
    <property type="component" value="Unassembled WGS sequence"/>
</dbReference>
<dbReference type="AlphaFoldDB" id="A0A934R7J4"/>
<protein>
    <submittedName>
        <fullName evidence="1">Uncharacterized protein</fullName>
    </submittedName>
</protein>
<comment type="caution">
    <text evidence="1">The sequence shown here is derived from an EMBL/GenBank/DDBJ whole genome shotgun (WGS) entry which is preliminary data.</text>
</comment>